<organism evidence="2 3">
    <name type="scientific">Polyporus arcularius HHB13444</name>
    <dbReference type="NCBI Taxonomy" id="1314778"/>
    <lineage>
        <taxon>Eukaryota</taxon>
        <taxon>Fungi</taxon>
        <taxon>Dikarya</taxon>
        <taxon>Basidiomycota</taxon>
        <taxon>Agaricomycotina</taxon>
        <taxon>Agaricomycetes</taxon>
        <taxon>Polyporales</taxon>
        <taxon>Polyporaceae</taxon>
        <taxon>Polyporus</taxon>
    </lineage>
</organism>
<name>A0A5C3NP70_9APHY</name>
<gene>
    <name evidence="2" type="ORF">K466DRAFT_606662</name>
</gene>
<dbReference type="AlphaFoldDB" id="A0A5C3NP70"/>
<sequence>MPPRSRLPEPPYPSFALAGIALMTGDSSLFSRLPAYRESSLRRFHPYARVERSRLPSTADTVDEPNFAENDDTTAHTGHVEGADADEEIRANLERAMYGEERMQRRAFLDLIIVLALVVRRGDNSITHKQNN</sequence>
<dbReference type="InParanoid" id="A0A5C3NP70"/>
<dbReference type="Proteomes" id="UP000308197">
    <property type="component" value="Unassembled WGS sequence"/>
</dbReference>
<evidence type="ECO:0000313" key="2">
    <source>
        <dbReference type="EMBL" id="TFK78792.1"/>
    </source>
</evidence>
<evidence type="ECO:0000256" key="1">
    <source>
        <dbReference type="SAM" id="MobiDB-lite"/>
    </source>
</evidence>
<evidence type="ECO:0000313" key="3">
    <source>
        <dbReference type="Proteomes" id="UP000308197"/>
    </source>
</evidence>
<proteinExistence type="predicted"/>
<accession>A0A5C3NP70</accession>
<reference evidence="2 3" key="1">
    <citation type="journal article" date="2019" name="Nat. Ecol. Evol.">
        <title>Megaphylogeny resolves global patterns of mushroom evolution.</title>
        <authorList>
            <person name="Varga T."/>
            <person name="Krizsan K."/>
            <person name="Foldi C."/>
            <person name="Dima B."/>
            <person name="Sanchez-Garcia M."/>
            <person name="Sanchez-Ramirez S."/>
            <person name="Szollosi G.J."/>
            <person name="Szarkandi J.G."/>
            <person name="Papp V."/>
            <person name="Albert L."/>
            <person name="Andreopoulos W."/>
            <person name="Angelini C."/>
            <person name="Antonin V."/>
            <person name="Barry K.W."/>
            <person name="Bougher N.L."/>
            <person name="Buchanan P."/>
            <person name="Buyck B."/>
            <person name="Bense V."/>
            <person name="Catcheside P."/>
            <person name="Chovatia M."/>
            <person name="Cooper J."/>
            <person name="Damon W."/>
            <person name="Desjardin D."/>
            <person name="Finy P."/>
            <person name="Geml J."/>
            <person name="Haridas S."/>
            <person name="Hughes K."/>
            <person name="Justo A."/>
            <person name="Karasinski D."/>
            <person name="Kautmanova I."/>
            <person name="Kiss B."/>
            <person name="Kocsube S."/>
            <person name="Kotiranta H."/>
            <person name="LaButti K.M."/>
            <person name="Lechner B.E."/>
            <person name="Liimatainen K."/>
            <person name="Lipzen A."/>
            <person name="Lukacs Z."/>
            <person name="Mihaltcheva S."/>
            <person name="Morgado L.N."/>
            <person name="Niskanen T."/>
            <person name="Noordeloos M.E."/>
            <person name="Ohm R.A."/>
            <person name="Ortiz-Santana B."/>
            <person name="Ovrebo C."/>
            <person name="Racz N."/>
            <person name="Riley R."/>
            <person name="Savchenko A."/>
            <person name="Shiryaev A."/>
            <person name="Soop K."/>
            <person name="Spirin V."/>
            <person name="Szebenyi C."/>
            <person name="Tomsovsky M."/>
            <person name="Tulloss R.E."/>
            <person name="Uehling J."/>
            <person name="Grigoriev I.V."/>
            <person name="Vagvolgyi C."/>
            <person name="Papp T."/>
            <person name="Martin F.M."/>
            <person name="Miettinen O."/>
            <person name="Hibbett D.S."/>
            <person name="Nagy L.G."/>
        </authorList>
    </citation>
    <scope>NUCLEOTIDE SEQUENCE [LARGE SCALE GENOMIC DNA]</scope>
    <source>
        <strain evidence="2 3">HHB13444</strain>
    </source>
</reference>
<keyword evidence="3" id="KW-1185">Reference proteome</keyword>
<dbReference type="EMBL" id="ML212325">
    <property type="protein sequence ID" value="TFK78792.1"/>
    <property type="molecule type" value="Genomic_DNA"/>
</dbReference>
<feature type="region of interest" description="Disordered" evidence="1">
    <location>
        <begin position="52"/>
        <end position="83"/>
    </location>
</feature>
<protein>
    <submittedName>
        <fullName evidence="2">Uncharacterized protein</fullName>
    </submittedName>
</protein>